<dbReference type="SUPFAM" id="SSF53448">
    <property type="entry name" value="Nucleotide-diphospho-sugar transferases"/>
    <property type="match status" value="1"/>
</dbReference>
<evidence type="ECO:0000259" key="14">
    <source>
        <dbReference type="Pfam" id="PF00535"/>
    </source>
</evidence>
<proteinExistence type="inferred from homology"/>
<dbReference type="KEGG" id="ctp:CTRG_00822"/>
<dbReference type="GeneID" id="8296201"/>
<evidence type="ECO:0000313" key="15">
    <source>
        <dbReference type="EMBL" id="EER36083.1"/>
    </source>
</evidence>
<dbReference type="GO" id="GO:0004581">
    <property type="term" value="F:dolichyl-phosphate beta-glucosyltransferase activity"/>
    <property type="evidence" value="ECO:0007669"/>
    <property type="project" value="UniProtKB-EC"/>
</dbReference>
<feature type="transmembrane region" description="Helical" evidence="13">
    <location>
        <begin position="6"/>
        <end position="23"/>
    </location>
</feature>
<dbReference type="eggNOG" id="KOG2977">
    <property type="taxonomic scope" value="Eukaryota"/>
</dbReference>
<dbReference type="VEuPathDB" id="FungiDB:CTRG_00822"/>
<dbReference type="InterPro" id="IPR029044">
    <property type="entry name" value="Nucleotide-diphossugar_trans"/>
</dbReference>
<feature type="domain" description="Glycosyltransferase 2-like" evidence="14">
    <location>
        <begin position="68"/>
        <end position="245"/>
    </location>
</feature>
<name>C5M433_CANTT</name>
<keyword evidence="10 13" id="KW-1133">Transmembrane helix</keyword>
<dbReference type="PANTHER" id="PTHR10859">
    <property type="entry name" value="GLYCOSYL TRANSFERASE"/>
    <property type="match status" value="1"/>
</dbReference>
<protein>
    <recommendedName>
        <fullName evidence="4">dolichyl-phosphate beta-glucosyltransferase</fullName>
        <ecNumber evidence="4">2.4.1.117</ecNumber>
    </recommendedName>
</protein>
<dbReference type="Gene3D" id="3.90.550.10">
    <property type="entry name" value="Spore Coat Polysaccharide Biosynthesis Protein SpsA, Chain A"/>
    <property type="match status" value="1"/>
</dbReference>
<evidence type="ECO:0000256" key="2">
    <source>
        <dbReference type="ARBA" id="ARBA00004922"/>
    </source>
</evidence>
<gene>
    <name evidence="15" type="ORF">CTRG_00822</name>
</gene>
<accession>C5M433</accession>
<evidence type="ECO:0000256" key="12">
    <source>
        <dbReference type="ARBA" id="ARBA00045097"/>
    </source>
</evidence>
<dbReference type="InterPro" id="IPR001173">
    <property type="entry name" value="Glyco_trans_2-like"/>
</dbReference>
<keyword evidence="9" id="KW-0735">Signal-anchor</keyword>
<sequence length="323" mass="36692">MIYYIIAFLIAIISLIYGFVILFSHKPRLPEPSESLYLTNDESRDQLYDLPPRITPDSVFKYQGIDISLIIPSFNEAKRITKMLDEAIAYLEENHSGKYEIIIVDDQSSDATVKVALDKADEYKLSPHIMRIITLSKNRGKGGAVTHGLLHSRGKYSLFADADGATSFPDVKNLLTYIESCKHATIAIGSRAHMVNTDAVVKRSFIRNFLMYGLHTLVFIFGIRDVQDTQCGFKMFNFEAVQNIFPHMHTERWIFDVEVLLLGEIQKMNLKEIAVNWTEIDGSKVDLARDSIAMAIDLVVTRLAYLLGVYKLDQCGRETKKNQ</sequence>
<organism evidence="15 16">
    <name type="scientific">Candida tropicalis (strain ATCC MYA-3404 / T1)</name>
    <name type="common">Yeast</name>
    <dbReference type="NCBI Taxonomy" id="294747"/>
    <lineage>
        <taxon>Eukaryota</taxon>
        <taxon>Fungi</taxon>
        <taxon>Dikarya</taxon>
        <taxon>Ascomycota</taxon>
        <taxon>Saccharomycotina</taxon>
        <taxon>Pichiomycetes</taxon>
        <taxon>Debaryomycetaceae</taxon>
        <taxon>Candida/Lodderomyces clade</taxon>
        <taxon>Candida</taxon>
    </lineage>
</organism>
<dbReference type="OrthoDB" id="3784at2759"/>
<comment type="catalytic activity">
    <reaction evidence="12">
        <text>a di-trans,poly-cis-dolichyl phosphate + UDP-alpha-D-glucose = a di-trans,poly-cis-dolichyl beta-D-glucosyl phosphate + UDP</text>
        <dbReference type="Rhea" id="RHEA:15401"/>
        <dbReference type="Rhea" id="RHEA-COMP:19498"/>
        <dbReference type="Rhea" id="RHEA-COMP:19502"/>
        <dbReference type="ChEBI" id="CHEBI:57525"/>
        <dbReference type="ChEBI" id="CHEBI:57683"/>
        <dbReference type="ChEBI" id="CHEBI:58223"/>
        <dbReference type="ChEBI" id="CHEBI:58885"/>
        <dbReference type="EC" id="2.4.1.117"/>
    </reaction>
    <physiologicalReaction direction="left-to-right" evidence="12">
        <dbReference type="Rhea" id="RHEA:15402"/>
    </physiologicalReaction>
</comment>
<keyword evidence="7 13" id="KW-0812">Transmembrane</keyword>
<evidence type="ECO:0000256" key="6">
    <source>
        <dbReference type="ARBA" id="ARBA00022679"/>
    </source>
</evidence>
<keyword evidence="6 15" id="KW-0808">Transferase</keyword>
<comment type="pathway">
    <text evidence="2">Protein modification; protein glycosylation.</text>
</comment>
<keyword evidence="16" id="KW-1185">Reference proteome</keyword>
<dbReference type="CDD" id="cd04188">
    <property type="entry name" value="DPG_synthase"/>
    <property type="match status" value="1"/>
</dbReference>
<evidence type="ECO:0000256" key="9">
    <source>
        <dbReference type="ARBA" id="ARBA00022968"/>
    </source>
</evidence>
<reference evidence="15 16" key="1">
    <citation type="journal article" date="2009" name="Nature">
        <title>Evolution of pathogenicity and sexual reproduction in eight Candida genomes.</title>
        <authorList>
            <person name="Butler G."/>
            <person name="Rasmussen M.D."/>
            <person name="Lin M.F."/>
            <person name="Santos M.A."/>
            <person name="Sakthikumar S."/>
            <person name="Munro C.A."/>
            <person name="Rheinbay E."/>
            <person name="Grabherr M."/>
            <person name="Forche A."/>
            <person name="Reedy J.L."/>
            <person name="Agrafioti I."/>
            <person name="Arnaud M.B."/>
            <person name="Bates S."/>
            <person name="Brown A.J."/>
            <person name="Brunke S."/>
            <person name="Costanzo M.C."/>
            <person name="Fitzpatrick D.A."/>
            <person name="de Groot P.W."/>
            <person name="Harris D."/>
            <person name="Hoyer L.L."/>
            <person name="Hube B."/>
            <person name="Klis F.M."/>
            <person name="Kodira C."/>
            <person name="Lennard N."/>
            <person name="Logue M.E."/>
            <person name="Martin R."/>
            <person name="Neiman A.M."/>
            <person name="Nikolaou E."/>
            <person name="Quail M.A."/>
            <person name="Quinn J."/>
            <person name="Santos M.C."/>
            <person name="Schmitzberger F.F."/>
            <person name="Sherlock G."/>
            <person name="Shah P."/>
            <person name="Silverstein K.A."/>
            <person name="Skrzypek M.S."/>
            <person name="Soll D."/>
            <person name="Staggs R."/>
            <person name="Stansfield I."/>
            <person name="Stumpf M.P."/>
            <person name="Sudbery P.E."/>
            <person name="Srikantha T."/>
            <person name="Zeng Q."/>
            <person name="Berman J."/>
            <person name="Berriman M."/>
            <person name="Heitman J."/>
            <person name="Gow N.A."/>
            <person name="Lorenz M.C."/>
            <person name="Birren B.W."/>
            <person name="Kellis M."/>
            <person name="Cuomo C.A."/>
        </authorList>
    </citation>
    <scope>NUCLEOTIDE SEQUENCE [LARGE SCALE GENOMIC DNA]</scope>
    <source>
        <strain evidence="16">ATCC MYA-3404 / T1</strain>
    </source>
</reference>
<evidence type="ECO:0000256" key="4">
    <source>
        <dbReference type="ARBA" id="ARBA00012583"/>
    </source>
</evidence>
<evidence type="ECO:0000256" key="5">
    <source>
        <dbReference type="ARBA" id="ARBA00022676"/>
    </source>
</evidence>
<evidence type="ECO:0000313" key="16">
    <source>
        <dbReference type="Proteomes" id="UP000002037"/>
    </source>
</evidence>
<dbReference type="STRING" id="294747.C5M433"/>
<evidence type="ECO:0000256" key="1">
    <source>
        <dbReference type="ARBA" id="ARBA00004389"/>
    </source>
</evidence>
<evidence type="ECO:0000256" key="10">
    <source>
        <dbReference type="ARBA" id="ARBA00022989"/>
    </source>
</evidence>
<dbReference type="HOGENOM" id="CLU_033536_9_1_1"/>
<evidence type="ECO:0000256" key="11">
    <source>
        <dbReference type="ARBA" id="ARBA00023136"/>
    </source>
</evidence>
<dbReference type="EMBL" id="GG692395">
    <property type="protein sequence ID" value="EER36083.1"/>
    <property type="molecule type" value="Genomic_DNA"/>
</dbReference>
<keyword evidence="8" id="KW-0256">Endoplasmic reticulum</keyword>
<dbReference type="Proteomes" id="UP000002037">
    <property type="component" value="Unassembled WGS sequence"/>
</dbReference>
<dbReference type="GO" id="GO:0005789">
    <property type="term" value="C:endoplasmic reticulum membrane"/>
    <property type="evidence" value="ECO:0007669"/>
    <property type="project" value="UniProtKB-SubCell"/>
</dbReference>
<evidence type="ECO:0000256" key="3">
    <source>
        <dbReference type="ARBA" id="ARBA00006739"/>
    </source>
</evidence>
<dbReference type="PANTHER" id="PTHR10859:SF91">
    <property type="entry name" value="DOLICHYL-PHOSPHATE BETA-GLUCOSYLTRANSFERASE"/>
    <property type="match status" value="1"/>
</dbReference>
<comment type="subcellular location">
    <subcellularLocation>
        <location evidence="1">Endoplasmic reticulum membrane</location>
        <topology evidence="1">Single-pass membrane protein</topology>
    </subcellularLocation>
</comment>
<comment type="similarity">
    <text evidence="3">Belongs to the glycosyltransferase 2 family.</text>
</comment>
<dbReference type="Pfam" id="PF00535">
    <property type="entry name" value="Glycos_transf_2"/>
    <property type="match status" value="1"/>
</dbReference>
<dbReference type="GO" id="GO:0006487">
    <property type="term" value="P:protein N-linked glycosylation"/>
    <property type="evidence" value="ECO:0007669"/>
    <property type="project" value="EnsemblFungi"/>
</dbReference>
<evidence type="ECO:0000256" key="13">
    <source>
        <dbReference type="SAM" id="Phobius"/>
    </source>
</evidence>
<keyword evidence="5" id="KW-0328">Glycosyltransferase</keyword>
<evidence type="ECO:0000256" key="8">
    <source>
        <dbReference type="ARBA" id="ARBA00022824"/>
    </source>
</evidence>
<keyword evidence="11 13" id="KW-0472">Membrane</keyword>
<dbReference type="InterPro" id="IPR035518">
    <property type="entry name" value="DPG_synthase"/>
</dbReference>
<dbReference type="AlphaFoldDB" id="C5M433"/>
<dbReference type="EC" id="2.4.1.117" evidence="4"/>
<dbReference type="RefSeq" id="XP_002546041.1">
    <property type="nucleotide sequence ID" value="XM_002545995.1"/>
</dbReference>
<evidence type="ECO:0000256" key="7">
    <source>
        <dbReference type="ARBA" id="ARBA00022692"/>
    </source>
</evidence>